<dbReference type="AlphaFoldDB" id="A0A060CP81"/>
<reference evidence="1" key="1">
    <citation type="journal article" date="2013" name="Environ. Microbiol.">
        <title>Seasonally variable intestinal metagenomes of the red palm weevil (Rhynchophorus ferrugineus).</title>
        <authorList>
            <person name="Jia S."/>
            <person name="Zhang X."/>
            <person name="Zhang G."/>
            <person name="Yin A."/>
            <person name="Zhang S."/>
            <person name="Li F."/>
            <person name="Wang L."/>
            <person name="Zhao D."/>
            <person name="Yun Q."/>
            <person name="Tala"/>
            <person name="Wang J."/>
            <person name="Sun G."/>
            <person name="Baabdullah M."/>
            <person name="Yu X."/>
            <person name="Hu S."/>
            <person name="Al-Mssallem I.S."/>
            <person name="Yu J."/>
        </authorList>
    </citation>
    <scope>NUCLEOTIDE SEQUENCE</scope>
</reference>
<feature type="non-terminal residue" evidence="1">
    <location>
        <position position="173"/>
    </location>
</feature>
<accession>A0A060CP81</accession>
<evidence type="ECO:0000313" key="1">
    <source>
        <dbReference type="EMBL" id="AIA94995.1"/>
    </source>
</evidence>
<name>A0A060CP81_9PROT</name>
<protein>
    <submittedName>
        <fullName evidence="1">CAZy families GT2 protein</fullName>
    </submittedName>
</protein>
<dbReference type="EMBL" id="KF127636">
    <property type="protein sequence ID" value="AIA94995.1"/>
    <property type="molecule type" value="Genomic_DNA"/>
</dbReference>
<organism evidence="1">
    <name type="scientific">uncultured Gluconacetobacter sp</name>
    <dbReference type="NCBI Taxonomy" id="254436"/>
    <lineage>
        <taxon>Bacteria</taxon>
        <taxon>Pseudomonadati</taxon>
        <taxon>Pseudomonadota</taxon>
        <taxon>Alphaproteobacteria</taxon>
        <taxon>Acetobacterales</taxon>
        <taxon>Acetobacteraceae</taxon>
        <taxon>Gluconacetobacter</taxon>
        <taxon>environmental samples</taxon>
    </lineage>
</organism>
<proteinExistence type="predicted"/>
<feature type="non-terminal residue" evidence="1">
    <location>
        <position position="1"/>
    </location>
</feature>
<sequence length="173" mass="18298">AQITGIAGYVDHMSQRRISGWLADLRHPERPMSVALMAGDRLVATVAADKPRADLEGRGLPSACGFSIPGEVVGDLSDGETLSVLVAGTTTHLVGSPRRLSIAVDIRGLFDNIDGNLACGWVIDMRRPGEPCTVEAVCDGRVVGEAVASGLRRDVVEAGMPTDRCGFRIPFTD</sequence>